<dbReference type="HOGENOM" id="CLU_035008_4_2_1"/>
<evidence type="ECO:0000313" key="11">
    <source>
        <dbReference type="Proteomes" id="UP000032180"/>
    </source>
</evidence>
<dbReference type="UniPathway" id="UPA00121">
    <property type="reaction ID" value="UER00344"/>
</dbReference>
<dbReference type="EC" id="4.2.1.91" evidence="3"/>
<evidence type="ECO:0000256" key="7">
    <source>
        <dbReference type="ARBA" id="ARBA00023239"/>
    </source>
</evidence>
<dbReference type="Gramene" id="LPERR07G13410.1">
    <property type="protein sequence ID" value="LPERR07G13410.1"/>
    <property type="gene ID" value="LPERR07G13410"/>
</dbReference>
<dbReference type="PANTHER" id="PTHR21022">
    <property type="entry name" value="PREPHENATE DEHYDRATASE P PROTEIN"/>
    <property type="match status" value="1"/>
</dbReference>
<evidence type="ECO:0000259" key="8">
    <source>
        <dbReference type="PROSITE" id="PS51171"/>
    </source>
</evidence>
<evidence type="ECO:0000256" key="1">
    <source>
        <dbReference type="ARBA" id="ARBA00004470"/>
    </source>
</evidence>
<reference evidence="10" key="3">
    <citation type="submission" date="2015-04" db="UniProtKB">
        <authorList>
            <consortium name="EnsemblPlants"/>
        </authorList>
    </citation>
    <scope>IDENTIFICATION</scope>
</reference>
<dbReference type="Pfam" id="PF00800">
    <property type="entry name" value="PDT"/>
    <property type="match status" value="2"/>
</dbReference>
<dbReference type="Proteomes" id="UP000032180">
    <property type="component" value="Chromosome 7"/>
</dbReference>
<proteinExistence type="predicted"/>
<dbReference type="EnsemblPlants" id="LPERR07G13410.1">
    <property type="protein sequence ID" value="LPERR07G13410.1"/>
    <property type="gene ID" value="LPERR07G13410"/>
</dbReference>
<keyword evidence="6" id="KW-0584">Phenylalanine biosynthesis</keyword>
<dbReference type="PROSITE" id="PS00858">
    <property type="entry name" value="PREPHENATE_DEHYDR_2"/>
    <property type="match status" value="1"/>
</dbReference>
<name>A0A0D9WZD3_9ORYZ</name>
<dbReference type="PROSITE" id="PS51671">
    <property type="entry name" value="ACT"/>
    <property type="match status" value="1"/>
</dbReference>
<keyword evidence="7" id="KW-0456">Lyase</keyword>
<accession>A0A0D9WZD3</accession>
<feature type="domain" description="Prephenate dehydratase" evidence="8">
    <location>
        <begin position="22"/>
        <end position="181"/>
    </location>
</feature>
<dbReference type="GO" id="GO:0009570">
    <property type="term" value="C:chloroplast stroma"/>
    <property type="evidence" value="ECO:0007669"/>
    <property type="project" value="UniProtKB-SubCell"/>
</dbReference>
<comment type="pathway">
    <text evidence="2">Amino-acid biosynthesis; L-phenylalanine biosynthesis; L-phenylalanine from L-arogenate: step 1/1.</text>
</comment>
<organism evidence="10 11">
    <name type="scientific">Leersia perrieri</name>
    <dbReference type="NCBI Taxonomy" id="77586"/>
    <lineage>
        <taxon>Eukaryota</taxon>
        <taxon>Viridiplantae</taxon>
        <taxon>Streptophyta</taxon>
        <taxon>Embryophyta</taxon>
        <taxon>Tracheophyta</taxon>
        <taxon>Spermatophyta</taxon>
        <taxon>Magnoliopsida</taxon>
        <taxon>Liliopsida</taxon>
        <taxon>Poales</taxon>
        <taxon>Poaceae</taxon>
        <taxon>BOP clade</taxon>
        <taxon>Oryzoideae</taxon>
        <taxon>Oryzeae</taxon>
        <taxon>Oryzinae</taxon>
        <taxon>Leersia</taxon>
    </lineage>
</organism>
<evidence type="ECO:0000256" key="3">
    <source>
        <dbReference type="ARBA" id="ARBA00013259"/>
    </source>
</evidence>
<dbReference type="InterPro" id="IPR002912">
    <property type="entry name" value="ACT_dom"/>
</dbReference>
<protein>
    <recommendedName>
        <fullName evidence="3">arogenate dehydratase</fullName>
        <ecNumber evidence="3">4.2.1.91</ecNumber>
    </recommendedName>
</protein>
<evidence type="ECO:0000259" key="9">
    <source>
        <dbReference type="PROSITE" id="PS51671"/>
    </source>
</evidence>
<dbReference type="eggNOG" id="KOG2797">
    <property type="taxonomic scope" value="Eukaryota"/>
</dbReference>
<keyword evidence="4" id="KW-0028">Amino-acid biosynthesis</keyword>
<evidence type="ECO:0000256" key="2">
    <source>
        <dbReference type="ARBA" id="ARBA00004929"/>
    </source>
</evidence>
<evidence type="ECO:0000256" key="5">
    <source>
        <dbReference type="ARBA" id="ARBA00023141"/>
    </source>
</evidence>
<comment type="subcellular location">
    <subcellularLocation>
        <location evidence="1">Plastid</location>
        <location evidence="1">Chloroplast stroma</location>
    </subcellularLocation>
</comment>
<reference evidence="10 11" key="1">
    <citation type="submission" date="2012-08" db="EMBL/GenBank/DDBJ databases">
        <title>Oryza genome evolution.</title>
        <authorList>
            <person name="Wing R.A."/>
        </authorList>
    </citation>
    <scope>NUCLEOTIDE SEQUENCE</scope>
</reference>
<dbReference type="PROSITE" id="PS51171">
    <property type="entry name" value="PREPHENATE_DEHYDR_3"/>
    <property type="match status" value="1"/>
</dbReference>
<evidence type="ECO:0000256" key="4">
    <source>
        <dbReference type="ARBA" id="ARBA00022605"/>
    </source>
</evidence>
<keyword evidence="11" id="KW-1185">Reference proteome</keyword>
<evidence type="ECO:0000256" key="6">
    <source>
        <dbReference type="ARBA" id="ARBA00023222"/>
    </source>
</evidence>
<evidence type="ECO:0000313" key="10">
    <source>
        <dbReference type="EnsemblPlants" id="LPERR07G13410.1"/>
    </source>
</evidence>
<dbReference type="GO" id="GO:0009094">
    <property type="term" value="P:L-phenylalanine biosynthetic process"/>
    <property type="evidence" value="ECO:0007669"/>
    <property type="project" value="UniProtKB-UniPathway"/>
</dbReference>
<dbReference type="SUPFAM" id="SSF55021">
    <property type="entry name" value="ACT-like"/>
    <property type="match status" value="1"/>
</dbReference>
<dbReference type="InterPro" id="IPR045865">
    <property type="entry name" value="ACT-like_dom_sf"/>
</dbReference>
<dbReference type="STRING" id="77586.A0A0D9WZD3"/>
<dbReference type="CDD" id="cd04905">
    <property type="entry name" value="ACT_CM-PDT"/>
    <property type="match status" value="1"/>
</dbReference>
<dbReference type="GO" id="GO:0004664">
    <property type="term" value="F:prephenate dehydratase activity"/>
    <property type="evidence" value="ECO:0007669"/>
    <property type="project" value="InterPro"/>
</dbReference>
<dbReference type="SUPFAM" id="SSF53850">
    <property type="entry name" value="Periplasmic binding protein-like II"/>
    <property type="match status" value="1"/>
</dbReference>
<dbReference type="Gene3D" id="3.40.190.10">
    <property type="entry name" value="Periplasmic binding protein-like II"/>
    <property type="match status" value="2"/>
</dbReference>
<feature type="domain" description="ACT" evidence="9">
    <location>
        <begin position="195"/>
        <end position="281"/>
    </location>
</feature>
<dbReference type="AlphaFoldDB" id="A0A0D9WZD3"/>
<reference evidence="11" key="2">
    <citation type="submission" date="2013-12" db="EMBL/GenBank/DDBJ databases">
        <authorList>
            <person name="Yu Y."/>
            <person name="Lee S."/>
            <person name="de Baynast K."/>
            <person name="Wissotski M."/>
            <person name="Liu L."/>
            <person name="Talag J."/>
            <person name="Goicoechea J."/>
            <person name="Angelova A."/>
            <person name="Jetty R."/>
            <person name="Kudrna D."/>
            <person name="Golser W."/>
            <person name="Rivera L."/>
            <person name="Zhang J."/>
            <person name="Wing R."/>
        </authorList>
    </citation>
    <scope>NUCLEOTIDE SEQUENCE</scope>
</reference>
<sequence>MTPTSIIARINEEAIVWVKAGTIKLKGSPGTTTEEMVLKSFADCIAVPCNTFVAALEAVDSSLADIVVLPIENSSTGSFHQNYDLLLRHKLHIVQEVQVDIELCLLALPGVQKNDLRTVFSHPERNVDHCAAGAEIISMQSLGDAGVIGSAQAAELYGLDIVECNFQDASPNLTRYLILARTADIPKEYGPYKTSIVFGLEEGPGILFKALGAFWMREISLTKIESRPNKREPMRTQGDEKHFNYIFYVDFGASTAEVRVQNALKDLKEMATFLRVLGCYQKIAELVVNQEKGTQCLSLGGAYPCLASVASGESGLAIVVGPGILKSLSGPTGGILPDPCFALDFP</sequence>
<keyword evidence="5" id="KW-0057">Aromatic amino acid biosynthesis</keyword>
<dbReference type="InterPro" id="IPR001086">
    <property type="entry name" value="Preph_deHydtase"/>
</dbReference>
<dbReference type="PANTHER" id="PTHR21022:SF20">
    <property type="entry name" value="AROGENATE DEHYDRATASE_PREPHENATE DEHYDRATASE 1, CHLOROPLASTIC"/>
    <property type="match status" value="1"/>
</dbReference>
<dbReference type="Gene3D" id="3.30.70.260">
    <property type="match status" value="1"/>
</dbReference>
<dbReference type="GO" id="GO:0047769">
    <property type="term" value="F:arogenate dehydratase activity"/>
    <property type="evidence" value="ECO:0007669"/>
    <property type="project" value="UniProtKB-EC"/>
</dbReference>
<dbReference type="CDD" id="cd13631">
    <property type="entry name" value="PBP2_Ct-PDT_like"/>
    <property type="match status" value="1"/>
</dbReference>
<dbReference type="InterPro" id="IPR018528">
    <property type="entry name" value="Preph_deHydtase_CS"/>
</dbReference>